<dbReference type="EMBL" id="CM001882">
    <property type="protein sequence ID" value="EOY04974.1"/>
    <property type="molecule type" value="Genomic_DNA"/>
</dbReference>
<dbReference type="InParanoid" id="A0A061ERM2"/>
<keyword evidence="3" id="KW-1185">Reference proteome</keyword>
<name>A0A061ERM2_THECC</name>
<accession>A0A061ERM2</accession>
<dbReference type="Gramene" id="EOY04974">
    <property type="protein sequence ID" value="EOY04974"/>
    <property type="gene ID" value="TCM_020107"/>
</dbReference>
<evidence type="ECO:0000313" key="2">
    <source>
        <dbReference type="EMBL" id="EOY04974.1"/>
    </source>
</evidence>
<protein>
    <submittedName>
        <fullName evidence="2">Uncharacterized protein</fullName>
    </submittedName>
</protein>
<sequence>MDYVRGSMFFCVCLLVGFIALSLCIQVLYCQVYSLLEVIFVIIIPSCYFKLFLNQMLARTLEIESN</sequence>
<reference evidence="2 3" key="1">
    <citation type="journal article" date="2013" name="Genome Biol.">
        <title>The genome sequence of the most widely cultivated cacao type and its use to identify candidate genes regulating pod color.</title>
        <authorList>
            <person name="Motamayor J.C."/>
            <person name="Mockaitis K."/>
            <person name="Schmutz J."/>
            <person name="Haiminen N."/>
            <person name="Iii D.L."/>
            <person name="Cornejo O."/>
            <person name="Findley S.D."/>
            <person name="Zheng P."/>
            <person name="Utro F."/>
            <person name="Royaert S."/>
            <person name="Saski C."/>
            <person name="Jenkins J."/>
            <person name="Podicheti R."/>
            <person name="Zhao M."/>
            <person name="Scheffler B.E."/>
            <person name="Stack J.C."/>
            <person name="Feltus F.A."/>
            <person name="Mustiga G.M."/>
            <person name="Amores F."/>
            <person name="Phillips W."/>
            <person name="Marelli J.P."/>
            <person name="May G.D."/>
            <person name="Shapiro H."/>
            <person name="Ma J."/>
            <person name="Bustamante C.D."/>
            <person name="Schnell R.J."/>
            <person name="Main D."/>
            <person name="Gilbert D."/>
            <person name="Parida L."/>
            <person name="Kuhn D.N."/>
        </authorList>
    </citation>
    <scope>NUCLEOTIDE SEQUENCE [LARGE SCALE GENOMIC DNA]</scope>
    <source>
        <strain evidence="3">cv. Matina 1-6</strain>
    </source>
</reference>
<dbReference type="HOGENOM" id="CLU_2836385_0_0_1"/>
<proteinExistence type="predicted"/>
<keyword evidence="1" id="KW-0812">Transmembrane</keyword>
<feature type="transmembrane region" description="Helical" evidence="1">
    <location>
        <begin position="7"/>
        <end position="29"/>
    </location>
</feature>
<organism evidence="2 3">
    <name type="scientific">Theobroma cacao</name>
    <name type="common">Cacao</name>
    <name type="synonym">Cocoa</name>
    <dbReference type="NCBI Taxonomy" id="3641"/>
    <lineage>
        <taxon>Eukaryota</taxon>
        <taxon>Viridiplantae</taxon>
        <taxon>Streptophyta</taxon>
        <taxon>Embryophyta</taxon>
        <taxon>Tracheophyta</taxon>
        <taxon>Spermatophyta</taxon>
        <taxon>Magnoliopsida</taxon>
        <taxon>eudicotyledons</taxon>
        <taxon>Gunneridae</taxon>
        <taxon>Pentapetalae</taxon>
        <taxon>rosids</taxon>
        <taxon>malvids</taxon>
        <taxon>Malvales</taxon>
        <taxon>Malvaceae</taxon>
        <taxon>Byttnerioideae</taxon>
        <taxon>Theobroma</taxon>
    </lineage>
</organism>
<keyword evidence="1" id="KW-0472">Membrane</keyword>
<dbReference type="Proteomes" id="UP000026915">
    <property type="component" value="Chromosome 4"/>
</dbReference>
<keyword evidence="1" id="KW-1133">Transmembrane helix</keyword>
<dbReference type="AlphaFoldDB" id="A0A061ERM2"/>
<evidence type="ECO:0000256" key="1">
    <source>
        <dbReference type="SAM" id="Phobius"/>
    </source>
</evidence>
<feature type="transmembrane region" description="Helical" evidence="1">
    <location>
        <begin position="35"/>
        <end position="53"/>
    </location>
</feature>
<gene>
    <name evidence="2" type="ORF">TCM_020107</name>
</gene>
<evidence type="ECO:0000313" key="3">
    <source>
        <dbReference type="Proteomes" id="UP000026915"/>
    </source>
</evidence>